<reference evidence="2 3" key="1">
    <citation type="submission" date="2018-03" db="EMBL/GenBank/DDBJ databases">
        <title>Aquarubrobacter algicola gen. nov., sp. nov., a novel actinobacterium isolated from shallow eutrophic lake during the end of cyanobacterial harmful algal blooms.</title>
        <authorList>
            <person name="Chun S.J."/>
        </authorList>
    </citation>
    <scope>NUCLEOTIDE SEQUENCE [LARGE SCALE GENOMIC DNA]</scope>
    <source>
        <strain evidence="2 3">Seoho-28</strain>
    </source>
</reference>
<dbReference type="RefSeq" id="WP_107570189.1">
    <property type="nucleotide sequence ID" value="NZ_PYYB01000002.1"/>
</dbReference>
<dbReference type="Gene3D" id="3.20.20.80">
    <property type="entry name" value="Glycosidases"/>
    <property type="match status" value="1"/>
</dbReference>
<name>A0A2T4UFC7_9ACTN</name>
<organism evidence="2 3">
    <name type="scientific">Paraconexibacter algicola</name>
    <dbReference type="NCBI Taxonomy" id="2133960"/>
    <lineage>
        <taxon>Bacteria</taxon>
        <taxon>Bacillati</taxon>
        <taxon>Actinomycetota</taxon>
        <taxon>Thermoleophilia</taxon>
        <taxon>Solirubrobacterales</taxon>
        <taxon>Paraconexibacteraceae</taxon>
        <taxon>Paraconexibacter</taxon>
    </lineage>
</organism>
<keyword evidence="3" id="KW-1185">Reference proteome</keyword>
<dbReference type="OrthoDB" id="9802522at2"/>
<evidence type="ECO:0000313" key="2">
    <source>
        <dbReference type="EMBL" id="PTL56470.1"/>
    </source>
</evidence>
<dbReference type="InterPro" id="IPR051923">
    <property type="entry name" value="Glycosyl_Hydrolase_39"/>
</dbReference>
<accession>A0A2T4UFC7</accession>
<dbReference type="InterPro" id="IPR017853">
    <property type="entry name" value="GH"/>
</dbReference>
<evidence type="ECO:0000256" key="1">
    <source>
        <dbReference type="SAM" id="SignalP"/>
    </source>
</evidence>
<dbReference type="PANTHER" id="PTHR12631">
    <property type="entry name" value="ALPHA-L-IDURONIDASE"/>
    <property type="match status" value="1"/>
</dbReference>
<dbReference type="AlphaFoldDB" id="A0A2T4UFC7"/>
<protein>
    <submittedName>
        <fullName evidence="2">Uncharacterized protein</fullName>
    </submittedName>
</protein>
<dbReference type="Proteomes" id="UP000240739">
    <property type="component" value="Unassembled WGS sequence"/>
</dbReference>
<proteinExistence type="predicted"/>
<sequence length="387" mass="42375">MPRVLRLVAACALTVAAVLPSSAAAKVPQGFFGVMVDGPATETPGILEREAPRIRAAGAQTVRFAIDWASAQPYATAAEVPEAERARFTDVDGVPTDLSRSDRIVRLLAAQGLRPLPVILHAPDWAAKFPGSLLTDPRRYASPPSGPEPYARFVAALARRYGPTGSLWSTVPPQRRRPIRTWQVWNEMNLNVFWNEPDFQEGYVPLLRATRAAVRAVDPRALIATGGLTNGSVPAWTALRRIYEAGGRGSFDVVAIHPYTRSAAGVLATVRATRRVTAARGQRTIPIVLTEVAFSSSGGDSPDARRFATWDTTERGQADRLRSTFRLLARQRRALGIGGVSWYTWLSPQARRANWSSYAGLSRLSGDRIVRKPALLTYRTTVRELSR</sequence>
<dbReference type="PANTHER" id="PTHR12631:SF10">
    <property type="entry name" value="BETA-XYLOSIDASE-LIKE PROTEIN-RELATED"/>
    <property type="match status" value="1"/>
</dbReference>
<gene>
    <name evidence="2" type="ORF">C7Y72_16035</name>
</gene>
<evidence type="ECO:0000313" key="3">
    <source>
        <dbReference type="Proteomes" id="UP000240739"/>
    </source>
</evidence>
<feature type="signal peptide" evidence="1">
    <location>
        <begin position="1"/>
        <end position="25"/>
    </location>
</feature>
<dbReference type="SUPFAM" id="SSF51445">
    <property type="entry name" value="(Trans)glycosidases"/>
    <property type="match status" value="1"/>
</dbReference>
<comment type="caution">
    <text evidence="2">The sequence shown here is derived from an EMBL/GenBank/DDBJ whole genome shotgun (WGS) entry which is preliminary data.</text>
</comment>
<dbReference type="EMBL" id="PYYB01000002">
    <property type="protein sequence ID" value="PTL56470.1"/>
    <property type="molecule type" value="Genomic_DNA"/>
</dbReference>
<feature type="chain" id="PRO_5015400399" evidence="1">
    <location>
        <begin position="26"/>
        <end position="387"/>
    </location>
</feature>
<dbReference type="GO" id="GO:0004553">
    <property type="term" value="F:hydrolase activity, hydrolyzing O-glycosyl compounds"/>
    <property type="evidence" value="ECO:0007669"/>
    <property type="project" value="TreeGrafter"/>
</dbReference>
<keyword evidence="1" id="KW-0732">Signal</keyword>